<accession>A0A8J2T659</accession>
<dbReference type="InterPro" id="IPR001849">
    <property type="entry name" value="PH_domain"/>
</dbReference>
<dbReference type="InterPro" id="IPR011993">
    <property type="entry name" value="PH-like_dom_sf"/>
</dbReference>
<sequence>MSKLNIAEENQVLVCSCLTKKGHVSIKDGTKSKQHHRHLSGGSPPGHTHWWWPNGDHVYWCVLRKGQFSYYKTKDEREAVDVLPRFDVLNYRVIQDSMIFNLYTKNKTLSFKVNNLALLQNWIEALDIFLSFKVEDETNKTIEGTVIKKSDSARAHKVESDMSSEDEAVFFDTEFGLHVMDVGNDLFEKNKVMSFNSELCNCTAEDSGSTYKNDLEFYRLYDPRNAEQMVR</sequence>
<gene>
    <name evidence="2" type="ORF">BN860_09890g</name>
</gene>
<organism evidence="2 3">
    <name type="scientific">Zygosaccharomyces bailii (strain CLIB 213 / ATCC 58445 / CBS 680 / BCRC 21525 / NBRC 1098 / NCYC 1416 / NRRL Y-2227)</name>
    <dbReference type="NCBI Taxonomy" id="1333698"/>
    <lineage>
        <taxon>Eukaryota</taxon>
        <taxon>Fungi</taxon>
        <taxon>Dikarya</taxon>
        <taxon>Ascomycota</taxon>
        <taxon>Saccharomycotina</taxon>
        <taxon>Saccharomycetes</taxon>
        <taxon>Saccharomycetales</taxon>
        <taxon>Saccharomycetaceae</taxon>
        <taxon>Zygosaccharomyces</taxon>
    </lineage>
</organism>
<evidence type="ECO:0000313" key="3">
    <source>
        <dbReference type="Proteomes" id="UP000019375"/>
    </source>
</evidence>
<keyword evidence="3" id="KW-1185">Reference proteome</keyword>
<name>A0A8J2T659_ZYGB2</name>
<dbReference type="Proteomes" id="UP000019375">
    <property type="component" value="Unassembled WGS sequence"/>
</dbReference>
<dbReference type="SMART" id="SM00233">
    <property type="entry name" value="PH"/>
    <property type="match status" value="1"/>
</dbReference>
<dbReference type="OrthoDB" id="2157866at2759"/>
<dbReference type="EMBL" id="HG316457">
    <property type="protein sequence ID" value="CDF89672.1"/>
    <property type="molecule type" value="Genomic_DNA"/>
</dbReference>
<dbReference type="Gene3D" id="2.30.29.30">
    <property type="entry name" value="Pleckstrin-homology domain (PH domain)/Phosphotyrosine-binding domain (PTB)"/>
    <property type="match status" value="1"/>
</dbReference>
<dbReference type="AlphaFoldDB" id="A0A8J2T659"/>
<protein>
    <submittedName>
        <fullName evidence="2">ZYBA0S04-09890g1_1</fullName>
    </submittedName>
</protein>
<feature type="domain" description="PH" evidence="1">
    <location>
        <begin position="18"/>
        <end position="133"/>
    </location>
</feature>
<proteinExistence type="predicted"/>
<evidence type="ECO:0000259" key="1">
    <source>
        <dbReference type="SMART" id="SM00233"/>
    </source>
</evidence>
<evidence type="ECO:0000313" key="2">
    <source>
        <dbReference type="EMBL" id="CDF89672.1"/>
    </source>
</evidence>
<reference evidence="3" key="1">
    <citation type="journal article" date="2013" name="Genome Announc.">
        <title>Genome sequence of the food spoilage yeast Zygosaccharomyces bailii CLIB 213(T).</title>
        <authorList>
            <person name="Galeote V."/>
            <person name="Bigey F."/>
            <person name="Devillers H."/>
            <person name="Neuveglise C."/>
            <person name="Dequin S."/>
        </authorList>
    </citation>
    <scope>NUCLEOTIDE SEQUENCE [LARGE SCALE GENOMIC DNA]</scope>
    <source>
        <strain evidence="3">CLIB 213 / ATCC 58445 / CBS 680 / CCRC 21525 / NBRC 1098 / NCYC 1416 / NRRL Y-2227</strain>
    </source>
</reference>
<dbReference type="SUPFAM" id="SSF50729">
    <property type="entry name" value="PH domain-like"/>
    <property type="match status" value="1"/>
</dbReference>